<dbReference type="SMART" id="SM00304">
    <property type="entry name" value="HAMP"/>
    <property type="match status" value="1"/>
</dbReference>
<keyword evidence="14" id="KW-0812">Transmembrane</keyword>
<dbReference type="InterPro" id="IPR010559">
    <property type="entry name" value="Sig_transdc_His_kin_internal"/>
</dbReference>
<keyword evidence="7" id="KW-0805">Transcription regulation</keyword>
<keyword evidence="19" id="KW-1185">Reference proteome</keyword>
<dbReference type="InterPro" id="IPR018060">
    <property type="entry name" value="HTH_AraC"/>
</dbReference>
<dbReference type="GO" id="GO:0000155">
    <property type="term" value="F:phosphorelay sensor kinase activity"/>
    <property type="evidence" value="ECO:0007669"/>
    <property type="project" value="InterPro"/>
</dbReference>
<name>A0A9X4KRM3_9BACL</name>
<evidence type="ECO:0000256" key="3">
    <source>
        <dbReference type="ARBA" id="ARBA00022475"/>
    </source>
</evidence>
<keyword evidence="4 11" id="KW-0597">Phosphoprotein</keyword>
<dbReference type="CDD" id="cd17536">
    <property type="entry name" value="REC_YesN-like"/>
    <property type="match status" value="1"/>
</dbReference>
<dbReference type="InterPro" id="IPR036890">
    <property type="entry name" value="HATPase_C_sf"/>
</dbReference>
<dbReference type="SUPFAM" id="SSF46689">
    <property type="entry name" value="Homeodomain-like"/>
    <property type="match status" value="1"/>
</dbReference>
<dbReference type="Gene3D" id="3.40.50.2300">
    <property type="match status" value="1"/>
</dbReference>
<keyword evidence="14" id="KW-1133">Transmembrane helix</keyword>
<dbReference type="AlphaFoldDB" id="A0A9X4KRM3"/>
<feature type="domain" description="Response regulatory" evidence="16">
    <location>
        <begin position="607"/>
        <end position="724"/>
    </location>
</feature>
<dbReference type="InterPro" id="IPR051552">
    <property type="entry name" value="HptR"/>
</dbReference>
<evidence type="ECO:0000259" key="15">
    <source>
        <dbReference type="PROSITE" id="PS01124"/>
    </source>
</evidence>
<feature type="coiled-coil region" evidence="12">
    <location>
        <begin position="713"/>
        <end position="740"/>
    </location>
</feature>
<keyword evidence="3" id="KW-1003">Cell membrane</keyword>
<dbReference type="InterPro" id="IPR003594">
    <property type="entry name" value="HATPase_dom"/>
</dbReference>
<dbReference type="GO" id="GO:0043565">
    <property type="term" value="F:sequence-specific DNA binding"/>
    <property type="evidence" value="ECO:0007669"/>
    <property type="project" value="InterPro"/>
</dbReference>
<dbReference type="Pfam" id="PF06580">
    <property type="entry name" value="His_kinase"/>
    <property type="match status" value="1"/>
</dbReference>
<evidence type="ECO:0000256" key="8">
    <source>
        <dbReference type="ARBA" id="ARBA00023125"/>
    </source>
</evidence>
<dbReference type="InterPro" id="IPR041522">
    <property type="entry name" value="CdaR_GGDEF"/>
</dbReference>
<dbReference type="PROSITE" id="PS50885">
    <property type="entry name" value="HAMP"/>
    <property type="match status" value="1"/>
</dbReference>
<dbReference type="PANTHER" id="PTHR42713">
    <property type="entry name" value="HISTIDINE KINASE-RELATED"/>
    <property type="match status" value="1"/>
</dbReference>
<evidence type="ECO:0000256" key="4">
    <source>
        <dbReference type="ARBA" id="ARBA00022553"/>
    </source>
</evidence>
<dbReference type="Gene3D" id="1.10.10.60">
    <property type="entry name" value="Homeodomain-like"/>
    <property type="match status" value="2"/>
</dbReference>
<feature type="domain" description="HAMP" evidence="17">
    <location>
        <begin position="325"/>
        <end position="377"/>
    </location>
</feature>
<dbReference type="Proteomes" id="UP001153404">
    <property type="component" value="Unassembled WGS sequence"/>
</dbReference>
<gene>
    <name evidence="18" type="ORF">OMP40_09485</name>
</gene>
<evidence type="ECO:0000256" key="5">
    <source>
        <dbReference type="ARBA" id="ARBA00022679"/>
    </source>
</evidence>
<dbReference type="Pfam" id="PF00072">
    <property type="entry name" value="Response_reg"/>
    <property type="match status" value="1"/>
</dbReference>
<dbReference type="PROSITE" id="PS50110">
    <property type="entry name" value="RESPONSE_REGULATORY"/>
    <property type="match status" value="1"/>
</dbReference>
<dbReference type="InterPro" id="IPR003660">
    <property type="entry name" value="HAMP_dom"/>
</dbReference>
<dbReference type="SMART" id="SM00342">
    <property type="entry name" value="HTH_ARAC"/>
    <property type="match status" value="1"/>
</dbReference>
<dbReference type="PROSITE" id="PS01124">
    <property type="entry name" value="HTH_ARAC_FAMILY_2"/>
    <property type="match status" value="1"/>
</dbReference>
<dbReference type="Pfam" id="PF00672">
    <property type="entry name" value="HAMP"/>
    <property type="match status" value="1"/>
</dbReference>
<feature type="region of interest" description="Disordered" evidence="13">
    <location>
        <begin position="581"/>
        <end position="602"/>
    </location>
</feature>
<proteinExistence type="predicted"/>
<evidence type="ECO:0000256" key="12">
    <source>
        <dbReference type="SAM" id="Coils"/>
    </source>
</evidence>
<comment type="caution">
    <text evidence="18">The sequence shown here is derived from an EMBL/GenBank/DDBJ whole genome shotgun (WGS) entry which is preliminary data.</text>
</comment>
<keyword evidence="12" id="KW-0175">Coiled coil</keyword>
<evidence type="ECO:0000256" key="14">
    <source>
        <dbReference type="SAM" id="Phobius"/>
    </source>
</evidence>
<dbReference type="InterPro" id="IPR011006">
    <property type="entry name" value="CheY-like_superfamily"/>
</dbReference>
<evidence type="ECO:0000313" key="18">
    <source>
        <dbReference type="EMBL" id="MDG0809552.1"/>
    </source>
</evidence>
<sequence>MLRIYLNMSLTYKIVILFSLLMTIFSLVLGYYAFRTSEKQIVSKVSATNQGPVKAIDNNVASLQRAMQNWVTVFSIAPVIQTMLAKEADAQEPLDPLLYSDANSTLIDQMLVTGNFDYVALYGRTGQPLFQLATDDSSGPYSIEDIRNSGIYRKTVALNGSSYWFPLTEANNTFIQNNRNAKIGMTRVVRNVKNGRNIGFIFVGVNVQTVLSRYLNTMYDKDHGIVILDADGVPLLSAGMPFYDGSAADTARIRALASGDGSDVVTVGGEKLLLSYSTGENGWQILYGVPLSNLTRELNSIKLFVILSIAGWLLLCIPILMLLSAFLTAPLKKLLLSMRRFQNGQFDEKIAVKYGDEIGHLGRGYNSMVANIKTLVDDVYVLKLREQEAELKALQSQINPHFLYNMLDTIFWEAEAAGQDRISEMIINLSRLFRLSLNRGKSFTSVAKERELLELYLSLQQMRFKDLLAYEIDIPDEIGGFVILKLSLQPFVENAIVHGIERKRGGGRIRVSGVQEGDRLRFRIEDNGPGMSAETLERILEIRSDGDIYTAKDTGGLCRAERAGTAAAFLQGPLSHRIYERAGTRHRRGDRDPGENRDGGRDGRMIRMMIVDDEERARSGIRTLIDWAQHDIAIVAEARDGEEALERMAQVPVDIVLTDIRMPEMDGLELIERISKQYPAVKCVIMSGYDEFSYAQKAMSLGASHYLLKPSRRQEILDLVLQLRAEIDRERQQSSRLEELKAGFRDSFPLLRDKMLGRLVLTDNPPYERLLASLKTNGIVFGHSFYGALVVQIDNFHSFQQRVGDEDVELYKYGLKNIAEETLAPLGMCAAFEHNDDLIALLNAEEMPDSAAIGRYAEQIQRNAETYLKFTVSVGIGSVGAEIGHLRLSYQEAARALDMRFYMGDRKIVDYMESVDGETDRTSYPFALEKAFIQAVMHGEEGAIREQLQAFLQALRPESASKEPVLNSIFSLFFALYRLCIEKNVNVQEVFGRDLAGITHMLARSSLEGIVQALDETARLVAAQLNAKKNGNKLFDAVIAYIRNNYSKDISRETVAREVFITPGYVSLLFKQQLQTSFLDYLHQTRIDQACRLFEDSGARIADVAHEVGYQDEKYFFQVFKKYTGMTPNQYRNQ</sequence>
<dbReference type="Pfam" id="PF17853">
    <property type="entry name" value="GGDEF_2"/>
    <property type="match status" value="1"/>
</dbReference>
<dbReference type="SMART" id="SM00448">
    <property type="entry name" value="REC"/>
    <property type="match status" value="1"/>
</dbReference>
<reference evidence="18" key="1">
    <citation type="submission" date="2022-10" db="EMBL/GenBank/DDBJ databases">
        <title>Comparative genomic analysis of Cohnella hashimotonis sp. nov., isolated from the International Space Station.</title>
        <authorList>
            <person name="Simpson A."/>
            <person name="Venkateswaran K."/>
        </authorList>
    </citation>
    <scope>NUCLEOTIDE SEQUENCE</scope>
    <source>
        <strain evidence="18">DSM 28161</strain>
    </source>
</reference>
<evidence type="ECO:0000256" key="2">
    <source>
        <dbReference type="ARBA" id="ARBA00004651"/>
    </source>
</evidence>
<dbReference type="InterPro" id="IPR009057">
    <property type="entry name" value="Homeodomain-like_sf"/>
</dbReference>
<evidence type="ECO:0000256" key="9">
    <source>
        <dbReference type="ARBA" id="ARBA00023136"/>
    </source>
</evidence>
<dbReference type="SUPFAM" id="SSF158472">
    <property type="entry name" value="HAMP domain-like"/>
    <property type="match status" value="1"/>
</dbReference>
<dbReference type="SUPFAM" id="SSF55874">
    <property type="entry name" value="ATPase domain of HSP90 chaperone/DNA topoisomerase II/histidine kinase"/>
    <property type="match status" value="1"/>
</dbReference>
<feature type="domain" description="HTH araC/xylS-type" evidence="15">
    <location>
        <begin position="1036"/>
        <end position="1134"/>
    </location>
</feature>
<evidence type="ECO:0000256" key="10">
    <source>
        <dbReference type="ARBA" id="ARBA00023163"/>
    </source>
</evidence>
<keyword evidence="6" id="KW-0418">Kinase</keyword>
<dbReference type="RefSeq" id="WP_277530915.1">
    <property type="nucleotide sequence ID" value="NZ_JAPDIA010000003.1"/>
</dbReference>
<dbReference type="GO" id="GO:0005737">
    <property type="term" value="C:cytoplasm"/>
    <property type="evidence" value="ECO:0007669"/>
    <property type="project" value="UniProtKB-SubCell"/>
</dbReference>
<dbReference type="GO" id="GO:0003700">
    <property type="term" value="F:DNA-binding transcription factor activity"/>
    <property type="evidence" value="ECO:0007669"/>
    <property type="project" value="InterPro"/>
</dbReference>
<dbReference type="Pfam" id="PF12833">
    <property type="entry name" value="HTH_18"/>
    <property type="match status" value="1"/>
</dbReference>
<evidence type="ECO:0000256" key="11">
    <source>
        <dbReference type="PROSITE-ProRule" id="PRU00169"/>
    </source>
</evidence>
<evidence type="ECO:0000256" key="1">
    <source>
        <dbReference type="ARBA" id="ARBA00004496"/>
    </source>
</evidence>
<evidence type="ECO:0000259" key="16">
    <source>
        <dbReference type="PROSITE" id="PS50110"/>
    </source>
</evidence>
<keyword evidence="10" id="KW-0804">Transcription</keyword>
<dbReference type="PANTHER" id="PTHR42713:SF2">
    <property type="entry name" value="TWO-COMPONENT SENSOR KINASE YESM"/>
    <property type="match status" value="1"/>
</dbReference>
<evidence type="ECO:0000256" key="13">
    <source>
        <dbReference type="SAM" id="MobiDB-lite"/>
    </source>
</evidence>
<accession>A0A9X4KRM3</accession>
<dbReference type="Gene3D" id="6.10.340.10">
    <property type="match status" value="1"/>
</dbReference>
<keyword evidence="9 14" id="KW-0472">Membrane</keyword>
<dbReference type="SUPFAM" id="SSF52172">
    <property type="entry name" value="CheY-like"/>
    <property type="match status" value="1"/>
</dbReference>
<feature type="transmembrane region" description="Helical" evidence="14">
    <location>
        <begin position="303"/>
        <end position="327"/>
    </location>
</feature>
<evidence type="ECO:0000259" key="17">
    <source>
        <dbReference type="PROSITE" id="PS50885"/>
    </source>
</evidence>
<comment type="subcellular location">
    <subcellularLocation>
        <location evidence="2">Cell membrane</location>
        <topology evidence="2">Multi-pass membrane protein</topology>
    </subcellularLocation>
    <subcellularLocation>
        <location evidence="1">Cytoplasm</location>
    </subcellularLocation>
</comment>
<evidence type="ECO:0000313" key="19">
    <source>
        <dbReference type="Proteomes" id="UP001153404"/>
    </source>
</evidence>
<dbReference type="EMBL" id="JAPDIA010000003">
    <property type="protein sequence ID" value="MDG0809552.1"/>
    <property type="molecule type" value="Genomic_DNA"/>
</dbReference>
<evidence type="ECO:0000256" key="6">
    <source>
        <dbReference type="ARBA" id="ARBA00022777"/>
    </source>
</evidence>
<feature type="transmembrane region" description="Helical" evidence="14">
    <location>
        <begin position="12"/>
        <end position="34"/>
    </location>
</feature>
<dbReference type="InterPro" id="IPR020449">
    <property type="entry name" value="Tscrpt_reg_AraC-type_HTH"/>
</dbReference>
<protein>
    <submittedName>
        <fullName evidence="18">Response regulator</fullName>
    </submittedName>
</protein>
<dbReference type="InterPro" id="IPR001789">
    <property type="entry name" value="Sig_transdc_resp-reg_receiver"/>
</dbReference>
<keyword evidence="8" id="KW-0238">DNA-binding</keyword>
<evidence type="ECO:0000256" key="7">
    <source>
        <dbReference type="ARBA" id="ARBA00023015"/>
    </source>
</evidence>
<organism evidence="18 19">
    <name type="scientific">Cohnella rhizosphaerae</name>
    <dbReference type="NCBI Taxonomy" id="1457232"/>
    <lineage>
        <taxon>Bacteria</taxon>
        <taxon>Bacillati</taxon>
        <taxon>Bacillota</taxon>
        <taxon>Bacilli</taxon>
        <taxon>Bacillales</taxon>
        <taxon>Paenibacillaceae</taxon>
        <taxon>Cohnella</taxon>
    </lineage>
</organism>
<dbReference type="Gene3D" id="3.30.565.10">
    <property type="entry name" value="Histidine kinase-like ATPase, C-terminal domain"/>
    <property type="match status" value="1"/>
</dbReference>
<dbReference type="CDD" id="cd06225">
    <property type="entry name" value="HAMP"/>
    <property type="match status" value="1"/>
</dbReference>
<dbReference type="GO" id="GO:0005886">
    <property type="term" value="C:plasma membrane"/>
    <property type="evidence" value="ECO:0007669"/>
    <property type="project" value="UniProtKB-SubCell"/>
</dbReference>
<dbReference type="Pfam" id="PF02518">
    <property type="entry name" value="HATPase_c"/>
    <property type="match status" value="1"/>
</dbReference>
<keyword evidence="5" id="KW-0808">Transferase</keyword>
<feature type="modified residue" description="4-aspartylphosphate" evidence="11">
    <location>
        <position position="659"/>
    </location>
</feature>
<dbReference type="PRINTS" id="PR00032">
    <property type="entry name" value="HTHARAC"/>
</dbReference>